<comment type="caution">
    <text evidence="1">The sequence shown here is derived from an EMBL/GenBank/DDBJ whole genome shotgun (WGS) entry which is preliminary data.</text>
</comment>
<name>A0ABQ6FNJ8_9CHLR</name>
<accession>A0ABQ6FNJ8</accession>
<evidence type="ECO:0000313" key="1">
    <source>
        <dbReference type="EMBL" id="GLV55277.1"/>
    </source>
</evidence>
<dbReference type="EMBL" id="BSRI01000001">
    <property type="protein sequence ID" value="GLV55277.1"/>
    <property type="molecule type" value="Genomic_DNA"/>
</dbReference>
<evidence type="ECO:0000313" key="2">
    <source>
        <dbReference type="Proteomes" id="UP001344906"/>
    </source>
</evidence>
<keyword evidence="2" id="KW-1185">Reference proteome</keyword>
<proteinExistence type="predicted"/>
<protein>
    <recommendedName>
        <fullName evidence="3">MerR family transcriptional regulator</fullName>
    </recommendedName>
</protein>
<evidence type="ECO:0008006" key="3">
    <source>
        <dbReference type="Google" id="ProtNLM"/>
    </source>
</evidence>
<dbReference type="Proteomes" id="UP001344906">
    <property type="component" value="Unassembled WGS sequence"/>
</dbReference>
<dbReference type="RefSeq" id="WP_338249478.1">
    <property type="nucleotide sequence ID" value="NZ_BSRI01000001.1"/>
</dbReference>
<gene>
    <name evidence="1" type="ORF">KDH_21240</name>
</gene>
<reference evidence="1 2" key="1">
    <citation type="submission" date="2023-02" db="EMBL/GenBank/DDBJ databases">
        <title>Dictyobacter halimunensis sp. nov., a new member of the class Ktedonobacteria from forest soil in a geothermal area.</title>
        <authorList>
            <person name="Rachmania M.K."/>
            <person name="Ningsih F."/>
            <person name="Sakai Y."/>
            <person name="Yabe S."/>
            <person name="Yokota A."/>
            <person name="Sjamsuridzal W."/>
        </authorList>
    </citation>
    <scope>NUCLEOTIDE SEQUENCE [LARGE SCALE GENOMIC DNA]</scope>
    <source>
        <strain evidence="1 2">S3.2.2.5</strain>
    </source>
</reference>
<sequence length="114" mass="13463">MNDPQPSRQFIKIIVPGQNESYSYSESEILEWCRLERPFVSQLAEEGLVGRLESVSMQYYYCDRDLLLLRRAYRLQRDLDINQAGIEVILRLLMHIDELQRAHPQPDHPPEPQP</sequence>
<dbReference type="Gene3D" id="1.10.1660.10">
    <property type="match status" value="1"/>
</dbReference>
<dbReference type="Pfam" id="PF13591">
    <property type="entry name" value="MerR_2"/>
    <property type="match status" value="1"/>
</dbReference>
<organism evidence="1 2">
    <name type="scientific">Dictyobacter halimunensis</name>
    <dbReference type="NCBI Taxonomy" id="3026934"/>
    <lineage>
        <taxon>Bacteria</taxon>
        <taxon>Bacillati</taxon>
        <taxon>Chloroflexota</taxon>
        <taxon>Ktedonobacteria</taxon>
        <taxon>Ktedonobacterales</taxon>
        <taxon>Dictyobacteraceae</taxon>
        <taxon>Dictyobacter</taxon>
    </lineage>
</organism>